<name>A0A8J4E6Z0_9ACTN</name>
<feature type="compositionally biased region" description="Low complexity" evidence="1">
    <location>
        <begin position="45"/>
        <end position="54"/>
    </location>
</feature>
<evidence type="ECO:0000256" key="1">
    <source>
        <dbReference type="SAM" id="MobiDB-lite"/>
    </source>
</evidence>
<reference evidence="2" key="1">
    <citation type="submission" date="2021-01" db="EMBL/GenBank/DDBJ databases">
        <title>Whole genome shotgun sequence of Virgisporangium aurantiacum NBRC 16421.</title>
        <authorList>
            <person name="Komaki H."/>
            <person name="Tamura T."/>
        </authorList>
    </citation>
    <scope>NUCLEOTIDE SEQUENCE</scope>
    <source>
        <strain evidence="2">NBRC 16421</strain>
    </source>
</reference>
<accession>A0A8J4E6Z0</accession>
<evidence type="ECO:0000313" key="2">
    <source>
        <dbReference type="EMBL" id="GIJ63628.1"/>
    </source>
</evidence>
<proteinExistence type="predicted"/>
<sequence>MVDRTVTSTRRGPVGSGFEFDGCDVRTIRWRSYDGRSTARSATSRPGPAGGVVPTTPPRPVVGALRHPGHAAAMAPSTPGPALDIPTPATRAAAENPAWGHRRIQGEFVGLGCQVAAGTVWKILHQANVDPAPRQPTLAGRIRAQVIVACP</sequence>
<dbReference type="Proteomes" id="UP000612585">
    <property type="component" value="Unassembled WGS sequence"/>
</dbReference>
<dbReference type="AlphaFoldDB" id="A0A8J4E6Z0"/>
<protein>
    <submittedName>
        <fullName evidence="2">Uncharacterized protein</fullName>
    </submittedName>
</protein>
<gene>
    <name evidence="2" type="ORF">Vau01_111440</name>
</gene>
<evidence type="ECO:0000313" key="3">
    <source>
        <dbReference type="Proteomes" id="UP000612585"/>
    </source>
</evidence>
<keyword evidence="3" id="KW-1185">Reference proteome</keyword>
<comment type="caution">
    <text evidence="2">The sequence shown here is derived from an EMBL/GenBank/DDBJ whole genome shotgun (WGS) entry which is preliminary data.</text>
</comment>
<dbReference type="EMBL" id="BOPG01000100">
    <property type="protein sequence ID" value="GIJ63628.1"/>
    <property type="molecule type" value="Genomic_DNA"/>
</dbReference>
<organism evidence="2 3">
    <name type="scientific">Virgisporangium aurantiacum</name>
    <dbReference type="NCBI Taxonomy" id="175570"/>
    <lineage>
        <taxon>Bacteria</taxon>
        <taxon>Bacillati</taxon>
        <taxon>Actinomycetota</taxon>
        <taxon>Actinomycetes</taxon>
        <taxon>Micromonosporales</taxon>
        <taxon>Micromonosporaceae</taxon>
        <taxon>Virgisporangium</taxon>
    </lineage>
</organism>
<feature type="region of interest" description="Disordered" evidence="1">
    <location>
        <begin position="34"/>
        <end position="58"/>
    </location>
</feature>